<evidence type="ECO:0000313" key="5">
    <source>
        <dbReference type="Proteomes" id="UP001428290"/>
    </source>
</evidence>
<dbReference type="PANTHER" id="PTHR10434">
    <property type="entry name" value="1-ACYL-SN-GLYCEROL-3-PHOSPHATE ACYLTRANSFERASE"/>
    <property type="match status" value="1"/>
</dbReference>
<dbReference type="PANTHER" id="PTHR10434:SF11">
    <property type="entry name" value="1-ACYL-SN-GLYCEROL-3-PHOSPHATE ACYLTRANSFERASE"/>
    <property type="match status" value="1"/>
</dbReference>
<protein>
    <recommendedName>
        <fullName evidence="3">Phospholipid/glycerol acyltransferase domain-containing protein</fullName>
    </recommendedName>
</protein>
<accession>A0ABP9WV95</accession>
<evidence type="ECO:0000256" key="2">
    <source>
        <dbReference type="ARBA" id="ARBA00023315"/>
    </source>
</evidence>
<dbReference type="Proteomes" id="UP001428290">
    <property type="component" value="Unassembled WGS sequence"/>
</dbReference>
<dbReference type="CDD" id="cd07989">
    <property type="entry name" value="LPLAT_AGPAT-like"/>
    <property type="match status" value="1"/>
</dbReference>
<name>A0ABP9WV95_9CHLR</name>
<keyword evidence="5" id="KW-1185">Reference proteome</keyword>
<gene>
    <name evidence="4" type="ORF">Hgul01_00916</name>
</gene>
<reference evidence="4 5" key="1">
    <citation type="submission" date="2024-02" db="EMBL/GenBank/DDBJ databases">
        <title>Herpetosiphon gulosus NBRC 112829.</title>
        <authorList>
            <person name="Ichikawa N."/>
            <person name="Katano-Makiyama Y."/>
            <person name="Hidaka K."/>
        </authorList>
    </citation>
    <scope>NUCLEOTIDE SEQUENCE [LARGE SCALE GENOMIC DNA]</scope>
    <source>
        <strain evidence="4 5">NBRC 112829</strain>
    </source>
</reference>
<keyword evidence="1" id="KW-0808">Transferase</keyword>
<proteinExistence type="predicted"/>
<evidence type="ECO:0000256" key="1">
    <source>
        <dbReference type="ARBA" id="ARBA00022679"/>
    </source>
</evidence>
<dbReference type="SUPFAM" id="SSF69593">
    <property type="entry name" value="Glycerol-3-phosphate (1)-acyltransferase"/>
    <property type="match status" value="1"/>
</dbReference>
<dbReference type="InterPro" id="IPR002123">
    <property type="entry name" value="Plipid/glycerol_acylTrfase"/>
</dbReference>
<evidence type="ECO:0000259" key="3">
    <source>
        <dbReference type="SMART" id="SM00563"/>
    </source>
</evidence>
<dbReference type="Pfam" id="PF01553">
    <property type="entry name" value="Acyltransferase"/>
    <property type="match status" value="1"/>
</dbReference>
<comment type="caution">
    <text evidence="4">The sequence shown here is derived from an EMBL/GenBank/DDBJ whole genome shotgun (WGS) entry which is preliminary data.</text>
</comment>
<dbReference type="EMBL" id="BAABRU010000003">
    <property type="protein sequence ID" value="GAA5527134.1"/>
    <property type="molecule type" value="Genomic_DNA"/>
</dbReference>
<sequence length="211" mass="22839">MVPLIYQIVRFICRVLLGMRARLIVEGQEHLPVTGGYILASNHVSNWDPVALSLGSPGHLIGALGKQELFELPILGRIATAVGGIPVRRGEADREALARCKAVLQSGQPLIILPEGTRSRSGELLEGKHGIIAMAQLANVPIVPAAVIGTKTLGWPWRRSTVIVRYAAPIVVDRKIKGHEGRQLALDTTMHQIASMLPPTMQGFYKQALSV</sequence>
<organism evidence="4 5">
    <name type="scientific">Herpetosiphon gulosus</name>
    <dbReference type="NCBI Taxonomy" id="1973496"/>
    <lineage>
        <taxon>Bacteria</taxon>
        <taxon>Bacillati</taxon>
        <taxon>Chloroflexota</taxon>
        <taxon>Chloroflexia</taxon>
        <taxon>Herpetosiphonales</taxon>
        <taxon>Herpetosiphonaceae</taxon>
        <taxon>Herpetosiphon</taxon>
    </lineage>
</organism>
<keyword evidence="2" id="KW-0012">Acyltransferase</keyword>
<dbReference type="SMART" id="SM00563">
    <property type="entry name" value="PlsC"/>
    <property type="match status" value="1"/>
</dbReference>
<evidence type="ECO:0000313" key="4">
    <source>
        <dbReference type="EMBL" id="GAA5527134.1"/>
    </source>
</evidence>
<feature type="domain" description="Phospholipid/glycerol acyltransferase" evidence="3">
    <location>
        <begin position="37"/>
        <end position="150"/>
    </location>
</feature>